<dbReference type="RefSeq" id="WP_093372463.1">
    <property type="nucleotide sequence ID" value="NZ_FOQA01000006.1"/>
</dbReference>
<dbReference type="Gene3D" id="3.20.20.140">
    <property type="entry name" value="Metal-dependent hydrolases"/>
    <property type="match status" value="1"/>
</dbReference>
<dbReference type="Gene3D" id="3.10.310.70">
    <property type="match status" value="1"/>
</dbReference>
<dbReference type="InterPro" id="IPR011059">
    <property type="entry name" value="Metal-dep_hydrolase_composite"/>
</dbReference>
<sequence>MNSRNKVFLNGRIYTMDGRICEAMAVEEDRILQVGSQKEIAQLVNESTQMVDMNGKIMLPGFIDTHAHLVGYGISLTTVDLSDANGIEDIIERCRHYIEENEVTDKQWIIGRGWNQNHFEQESRFPDRYDLDKISTENPILLLRTCGHIGAVNSLALKEVGVDKHTYIAGGSFDCDDAGVPNGVIREASLEWFKKNRCVADDHAYIRKGILKGSAELLKYGITSVHTEDSYDLGYSGDFEHIAETYGKMVKMKELPIRIYQKISLPKKEDILQFLQGSNRTGQGDFYYKTGPIKQWCDGTIGARTAALRKDYSDDPGNRGILVYEKQELYENVKLAHEENMQVCLHSIGDASLEMIIEAYEKVQKENPKNLRHRIVHCQVGDRKLYERLKKLKVCLNIQTAQTATDWSMMNKRIGSDREKDAHNWRTLTDMGICLTGGSDIPVEKPDVFYGIYAAVNRKDREGNPKNGWLPEQALTVEEAIKTYTVNAAYSSYEENDKGSLSEGKLADMVLVDKDPFMVDPMELKDISVCMTIVGGEIKWSKE</sequence>
<protein>
    <recommendedName>
        <fullName evidence="1">Amidohydrolase 3 domain-containing protein</fullName>
    </recommendedName>
</protein>
<dbReference type="PANTHER" id="PTHR22642:SF2">
    <property type="entry name" value="PROTEIN LONG AFTER FAR-RED 3"/>
    <property type="match status" value="1"/>
</dbReference>
<organism evidence="2 3">
    <name type="scientific">Tindallia magadiensis</name>
    <dbReference type="NCBI Taxonomy" id="69895"/>
    <lineage>
        <taxon>Bacteria</taxon>
        <taxon>Bacillati</taxon>
        <taxon>Bacillota</taxon>
        <taxon>Clostridia</taxon>
        <taxon>Peptostreptococcales</taxon>
        <taxon>Tindalliaceae</taxon>
        <taxon>Tindallia</taxon>
    </lineage>
</organism>
<evidence type="ECO:0000313" key="2">
    <source>
        <dbReference type="EMBL" id="SFI09118.1"/>
    </source>
</evidence>
<feature type="domain" description="Amidohydrolase 3" evidence="1">
    <location>
        <begin position="49"/>
        <end position="538"/>
    </location>
</feature>
<proteinExistence type="predicted"/>
<dbReference type="InterPro" id="IPR032466">
    <property type="entry name" value="Metal_Hydrolase"/>
</dbReference>
<reference evidence="3" key="1">
    <citation type="submission" date="2016-10" db="EMBL/GenBank/DDBJ databases">
        <authorList>
            <person name="Varghese N."/>
            <person name="Submissions S."/>
        </authorList>
    </citation>
    <scope>NUCLEOTIDE SEQUENCE [LARGE SCALE GENOMIC DNA]</scope>
    <source>
        <strain evidence="3">Z-7934</strain>
    </source>
</reference>
<accession>A0A1I3FD07</accession>
<dbReference type="STRING" id="69895.SAMN05192551_106105"/>
<dbReference type="EMBL" id="FOQA01000006">
    <property type="protein sequence ID" value="SFI09118.1"/>
    <property type="molecule type" value="Genomic_DNA"/>
</dbReference>
<dbReference type="PANTHER" id="PTHR22642">
    <property type="entry name" value="IMIDAZOLONEPROPIONASE"/>
    <property type="match status" value="1"/>
</dbReference>
<dbReference type="GO" id="GO:0016810">
    <property type="term" value="F:hydrolase activity, acting on carbon-nitrogen (but not peptide) bonds"/>
    <property type="evidence" value="ECO:0007669"/>
    <property type="project" value="InterPro"/>
</dbReference>
<dbReference type="SUPFAM" id="SSF51556">
    <property type="entry name" value="Metallo-dependent hydrolases"/>
    <property type="match status" value="1"/>
</dbReference>
<dbReference type="InterPro" id="IPR033932">
    <property type="entry name" value="YtcJ-like"/>
</dbReference>
<name>A0A1I3FD07_9FIRM</name>
<dbReference type="Gene3D" id="2.30.40.10">
    <property type="entry name" value="Urease, subunit C, domain 1"/>
    <property type="match status" value="1"/>
</dbReference>
<dbReference type="OrthoDB" id="9767366at2"/>
<dbReference type="InterPro" id="IPR013108">
    <property type="entry name" value="Amidohydro_3"/>
</dbReference>
<dbReference type="AlphaFoldDB" id="A0A1I3FD07"/>
<evidence type="ECO:0000313" key="3">
    <source>
        <dbReference type="Proteomes" id="UP000199287"/>
    </source>
</evidence>
<gene>
    <name evidence="2" type="ORF">SAMN05192551_106105</name>
</gene>
<dbReference type="SUPFAM" id="SSF51338">
    <property type="entry name" value="Composite domain of metallo-dependent hydrolases"/>
    <property type="match status" value="1"/>
</dbReference>
<dbReference type="CDD" id="cd01300">
    <property type="entry name" value="YtcJ_like"/>
    <property type="match status" value="1"/>
</dbReference>
<dbReference type="Pfam" id="PF07969">
    <property type="entry name" value="Amidohydro_3"/>
    <property type="match status" value="1"/>
</dbReference>
<keyword evidence="3" id="KW-1185">Reference proteome</keyword>
<dbReference type="Proteomes" id="UP000199287">
    <property type="component" value="Unassembled WGS sequence"/>
</dbReference>
<evidence type="ECO:0000259" key="1">
    <source>
        <dbReference type="Pfam" id="PF07969"/>
    </source>
</evidence>